<dbReference type="AlphaFoldDB" id="A0A8C5S3E7"/>
<name>A0A8C5S3E7_LATLA</name>
<feature type="region of interest" description="Disordered" evidence="8">
    <location>
        <begin position="1"/>
        <end position="45"/>
    </location>
</feature>
<feature type="domain" description="Fringe-like glycosyltransferase" evidence="9">
    <location>
        <begin position="60"/>
        <end position="95"/>
    </location>
</feature>
<evidence type="ECO:0000256" key="1">
    <source>
        <dbReference type="ARBA" id="ARBA00004606"/>
    </source>
</evidence>
<evidence type="ECO:0000256" key="4">
    <source>
        <dbReference type="ARBA" id="ARBA00022692"/>
    </source>
</evidence>
<comment type="subcellular location">
    <subcellularLocation>
        <location evidence="1">Membrane</location>
        <topology evidence="1">Single-pass type II membrane protein</topology>
    </subcellularLocation>
</comment>
<keyword evidence="4" id="KW-0812">Transmembrane</keyword>
<dbReference type="Pfam" id="PF02434">
    <property type="entry name" value="Fringe"/>
    <property type="match status" value="1"/>
</dbReference>
<keyword evidence="5" id="KW-0735">Signal-anchor</keyword>
<reference evidence="10" key="1">
    <citation type="submission" date="2025-08" db="UniProtKB">
        <authorList>
            <consortium name="Ensembl"/>
        </authorList>
    </citation>
    <scope>IDENTIFICATION</scope>
</reference>
<dbReference type="InterPro" id="IPR003378">
    <property type="entry name" value="Fringe-like_glycosylTrfase"/>
</dbReference>
<evidence type="ECO:0000313" key="11">
    <source>
        <dbReference type="Proteomes" id="UP000694406"/>
    </source>
</evidence>
<keyword evidence="2" id="KW-0328">Glycosyltransferase</keyword>
<evidence type="ECO:0000259" key="9">
    <source>
        <dbReference type="Pfam" id="PF02434"/>
    </source>
</evidence>
<reference evidence="10" key="2">
    <citation type="submission" date="2025-09" db="UniProtKB">
        <authorList>
            <consortium name="Ensembl"/>
        </authorList>
    </citation>
    <scope>IDENTIFICATION</scope>
</reference>
<keyword evidence="3" id="KW-0808">Transferase</keyword>
<dbReference type="Ensembl" id="ENSLLTT00000011954.1">
    <property type="protein sequence ID" value="ENSLLTP00000011499.1"/>
    <property type="gene ID" value="ENSLLTG00000008840.1"/>
</dbReference>
<evidence type="ECO:0000256" key="7">
    <source>
        <dbReference type="ARBA" id="ARBA00023136"/>
    </source>
</evidence>
<dbReference type="GeneTree" id="ENSGT01120000274945"/>
<dbReference type="Gene3D" id="3.90.550.50">
    <property type="match status" value="1"/>
</dbReference>
<keyword evidence="11" id="KW-1185">Reference proteome</keyword>
<dbReference type="GO" id="GO:0016757">
    <property type="term" value="F:glycosyltransferase activity"/>
    <property type="evidence" value="ECO:0007669"/>
    <property type="project" value="UniProtKB-KW"/>
</dbReference>
<feature type="region of interest" description="Disordered" evidence="8">
    <location>
        <begin position="129"/>
        <end position="163"/>
    </location>
</feature>
<keyword evidence="6" id="KW-1133">Transmembrane helix</keyword>
<proteinExistence type="predicted"/>
<sequence>KKEREEEKTAACHISPPCPTSLLLPPAPAHVGDPRRAPKAETPLPLLQRRPQLPTPAREEISPRDVFIAVKTTKKFHKARLELLLDTWISRNQEMVSRLCGLPLFGGGRPPFPAGRALCTRTEALLLGSPRPAKAPGRSQKRGCLQRWGGGRGGSPAVPRESGRWASRGRLGAFISARPASGPGAAKRAGTLRPALPACRLFWPFLRGSRRALALWACSGALPGKDFLGRAGGDRSWAKRGFSQRRGPSCSVKAKAGGGCTWEWTSGFGAGGGAFPGRELTETPGLGMQLELGNGVEGLCECTQGCLSIRGVKTQGRWASSGPAWK</sequence>
<evidence type="ECO:0000256" key="3">
    <source>
        <dbReference type="ARBA" id="ARBA00022679"/>
    </source>
</evidence>
<evidence type="ECO:0000256" key="6">
    <source>
        <dbReference type="ARBA" id="ARBA00022989"/>
    </source>
</evidence>
<evidence type="ECO:0000256" key="2">
    <source>
        <dbReference type="ARBA" id="ARBA00022676"/>
    </source>
</evidence>
<evidence type="ECO:0000256" key="8">
    <source>
        <dbReference type="SAM" id="MobiDB-lite"/>
    </source>
</evidence>
<dbReference type="GO" id="GO:0016020">
    <property type="term" value="C:membrane"/>
    <property type="evidence" value="ECO:0007669"/>
    <property type="project" value="UniProtKB-SubCell"/>
</dbReference>
<keyword evidence="7" id="KW-0472">Membrane</keyword>
<organism evidence="10 11">
    <name type="scientific">Laticauda laticaudata</name>
    <name type="common">Blue-ringed sea krait</name>
    <name type="synonym">Blue-lipped sea krait</name>
    <dbReference type="NCBI Taxonomy" id="8630"/>
    <lineage>
        <taxon>Eukaryota</taxon>
        <taxon>Metazoa</taxon>
        <taxon>Chordata</taxon>
        <taxon>Craniata</taxon>
        <taxon>Vertebrata</taxon>
        <taxon>Euteleostomi</taxon>
        <taxon>Lepidosauria</taxon>
        <taxon>Squamata</taxon>
        <taxon>Bifurcata</taxon>
        <taxon>Unidentata</taxon>
        <taxon>Episquamata</taxon>
        <taxon>Toxicofera</taxon>
        <taxon>Serpentes</taxon>
        <taxon>Colubroidea</taxon>
        <taxon>Elapidae</taxon>
        <taxon>Laticaudinae</taxon>
        <taxon>Laticauda</taxon>
    </lineage>
</organism>
<feature type="compositionally biased region" description="Basic and acidic residues" evidence="8">
    <location>
        <begin position="1"/>
        <end position="10"/>
    </location>
</feature>
<evidence type="ECO:0000256" key="5">
    <source>
        <dbReference type="ARBA" id="ARBA00022968"/>
    </source>
</evidence>
<accession>A0A8C5S3E7</accession>
<dbReference type="Proteomes" id="UP000694406">
    <property type="component" value="Unplaced"/>
</dbReference>
<protein>
    <recommendedName>
        <fullName evidence="9">Fringe-like glycosyltransferase domain-containing protein</fullName>
    </recommendedName>
</protein>
<evidence type="ECO:0000313" key="10">
    <source>
        <dbReference type="Ensembl" id="ENSLLTP00000011499.1"/>
    </source>
</evidence>